<accession>A0A9N8HW28</accession>
<comment type="caution">
    <text evidence="3">The sequence shown here is derived from an EMBL/GenBank/DDBJ whole genome shotgun (WGS) entry which is preliminary data.</text>
</comment>
<name>A0A9N8HW28_9STRA</name>
<dbReference type="EMBL" id="CAICTM010001273">
    <property type="protein sequence ID" value="CAB9522181.1"/>
    <property type="molecule type" value="Genomic_DNA"/>
</dbReference>
<evidence type="ECO:0000313" key="2">
    <source>
        <dbReference type="EMBL" id="CAB9522181.1"/>
    </source>
</evidence>
<evidence type="ECO:0000313" key="4">
    <source>
        <dbReference type="Proteomes" id="UP001153069"/>
    </source>
</evidence>
<sequence>MMPSANDTGVTTIVEAIVEAPMNATTGMDHADEGTHNMTGMNGNHSNIFGHDNEMDGLIEDDSGETQAPGNQTSSNSTGPPPSEMSAGVTIQIHVMWATAIVMSSCFIV</sequence>
<feature type="compositionally biased region" description="Polar residues" evidence="1">
    <location>
        <begin position="36"/>
        <end position="47"/>
    </location>
</feature>
<dbReference type="EMBL" id="CAICTM010002503">
    <property type="protein sequence ID" value="CAB9529448.1"/>
    <property type="molecule type" value="Genomic_DNA"/>
</dbReference>
<feature type="region of interest" description="Disordered" evidence="1">
    <location>
        <begin position="26"/>
        <end position="86"/>
    </location>
</feature>
<feature type="compositionally biased region" description="Polar residues" evidence="1">
    <location>
        <begin position="65"/>
        <end position="78"/>
    </location>
</feature>
<feature type="compositionally biased region" description="Acidic residues" evidence="1">
    <location>
        <begin position="55"/>
        <end position="64"/>
    </location>
</feature>
<evidence type="ECO:0000256" key="1">
    <source>
        <dbReference type="SAM" id="MobiDB-lite"/>
    </source>
</evidence>
<evidence type="ECO:0000313" key="3">
    <source>
        <dbReference type="EMBL" id="CAB9529448.1"/>
    </source>
</evidence>
<reference evidence="3" key="1">
    <citation type="submission" date="2020-06" db="EMBL/GenBank/DDBJ databases">
        <authorList>
            <consortium name="Plant Systems Biology data submission"/>
        </authorList>
    </citation>
    <scope>NUCLEOTIDE SEQUENCE</scope>
    <source>
        <strain evidence="3">D6</strain>
    </source>
</reference>
<proteinExistence type="predicted"/>
<protein>
    <submittedName>
        <fullName evidence="3">Uncharacterized protein</fullName>
    </submittedName>
</protein>
<gene>
    <name evidence="2" type="ORF">SEMRO_1275_G258480.1</name>
    <name evidence="3" type="ORF">SEMRO_2505_G329660.1</name>
</gene>
<keyword evidence="4" id="KW-1185">Reference proteome</keyword>
<dbReference type="AlphaFoldDB" id="A0A9N8HW28"/>
<dbReference type="Proteomes" id="UP001153069">
    <property type="component" value="Unassembled WGS sequence"/>
</dbReference>
<organism evidence="3 4">
    <name type="scientific">Seminavis robusta</name>
    <dbReference type="NCBI Taxonomy" id="568900"/>
    <lineage>
        <taxon>Eukaryota</taxon>
        <taxon>Sar</taxon>
        <taxon>Stramenopiles</taxon>
        <taxon>Ochrophyta</taxon>
        <taxon>Bacillariophyta</taxon>
        <taxon>Bacillariophyceae</taxon>
        <taxon>Bacillariophycidae</taxon>
        <taxon>Naviculales</taxon>
        <taxon>Naviculaceae</taxon>
        <taxon>Seminavis</taxon>
    </lineage>
</organism>